<comment type="caution">
    <text evidence="3">The sequence shown here is derived from an EMBL/GenBank/DDBJ whole genome shotgun (WGS) entry which is preliminary data.</text>
</comment>
<protein>
    <recommendedName>
        <fullName evidence="5">Secreted protein with PEP-CTERM sorting signal</fullName>
    </recommendedName>
</protein>
<feature type="chain" id="PRO_5020942812" description="Secreted protein with PEP-CTERM sorting signal" evidence="2">
    <location>
        <begin position="19"/>
        <end position="171"/>
    </location>
</feature>
<dbReference type="RefSeq" id="WP_132874384.1">
    <property type="nucleotide sequence ID" value="NZ_SMGG01000006.1"/>
</dbReference>
<organism evidence="3 4">
    <name type="scientific">Seleniivibrio woodruffii</name>
    <dbReference type="NCBI Taxonomy" id="1078050"/>
    <lineage>
        <taxon>Bacteria</taxon>
        <taxon>Pseudomonadati</taxon>
        <taxon>Deferribacterota</taxon>
        <taxon>Deferribacteres</taxon>
        <taxon>Deferribacterales</taxon>
        <taxon>Geovibrionaceae</taxon>
        <taxon>Seleniivibrio</taxon>
    </lineage>
</organism>
<accession>A0A4R1K5K4</accession>
<keyword evidence="1" id="KW-0812">Transmembrane</keyword>
<dbReference type="Proteomes" id="UP000294614">
    <property type="component" value="Unassembled WGS sequence"/>
</dbReference>
<proteinExistence type="predicted"/>
<feature type="signal peptide" evidence="2">
    <location>
        <begin position="1"/>
        <end position="18"/>
    </location>
</feature>
<keyword evidence="1" id="KW-0472">Membrane</keyword>
<evidence type="ECO:0000313" key="4">
    <source>
        <dbReference type="Proteomes" id="UP000294614"/>
    </source>
</evidence>
<gene>
    <name evidence="3" type="ORF">C8D98_2409</name>
</gene>
<evidence type="ECO:0008006" key="5">
    <source>
        <dbReference type="Google" id="ProtNLM"/>
    </source>
</evidence>
<evidence type="ECO:0000313" key="3">
    <source>
        <dbReference type="EMBL" id="TCK59475.1"/>
    </source>
</evidence>
<evidence type="ECO:0000256" key="1">
    <source>
        <dbReference type="SAM" id="Phobius"/>
    </source>
</evidence>
<name>A0A4R1K5K4_9BACT</name>
<reference evidence="3 4" key="1">
    <citation type="submission" date="2019-03" db="EMBL/GenBank/DDBJ databases">
        <title>Genomic Encyclopedia of Type Strains, Phase IV (KMG-IV): sequencing the most valuable type-strain genomes for metagenomic binning, comparative biology and taxonomic classification.</title>
        <authorList>
            <person name="Goeker M."/>
        </authorList>
    </citation>
    <scope>NUCLEOTIDE SEQUENCE [LARGE SCALE GENOMIC DNA]</scope>
    <source>
        <strain evidence="3 4">DSM 24984</strain>
    </source>
</reference>
<dbReference type="AlphaFoldDB" id="A0A4R1K5K4"/>
<sequence>MKNIIFMFIILWSVQVFASAEVDINIIHERSSFEVKETICGWTPDPEKGFLEDDNGCFYTTYKMDAPVYGFDFKPRMEDVLQPARVAYYVQFLGPNIPAEQKLHAEVTSGGKKNREIVSIFHDNTLQGVGMLKTGENIRIYSDKEPSYIYIYVIAVVVIITGLTLIVRRRK</sequence>
<keyword evidence="2" id="KW-0732">Signal</keyword>
<evidence type="ECO:0000256" key="2">
    <source>
        <dbReference type="SAM" id="SignalP"/>
    </source>
</evidence>
<feature type="transmembrane region" description="Helical" evidence="1">
    <location>
        <begin position="148"/>
        <end position="167"/>
    </location>
</feature>
<dbReference type="OrthoDB" id="9983564at2"/>
<dbReference type="EMBL" id="SMGG01000006">
    <property type="protein sequence ID" value="TCK59475.1"/>
    <property type="molecule type" value="Genomic_DNA"/>
</dbReference>
<keyword evidence="4" id="KW-1185">Reference proteome</keyword>
<keyword evidence="1" id="KW-1133">Transmembrane helix</keyword>